<proteinExistence type="predicted"/>
<dbReference type="Proteomes" id="UP000276776">
    <property type="component" value="Unassembled WGS sequence"/>
</dbReference>
<dbReference type="AlphaFoldDB" id="A0A0N5D614"/>
<organism evidence="4">
    <name type="scientific">Thelazia callipaeda</name>
    <name type="common">Oriental eyeworm</name>
    <name type="synonym">Parasitic nematode</name>
    <dbReference type="NCBI Taxonomy" id="103827"/>
    <lineage>
        <taxon>Eukaryota</taxon>
        <taxon>Metazoa</taxon>
        <taxon>Ecdysozoa</taxon>
        <taxon>Nematoda</taxon>
        <taxon>Chromadorea</taxon>
        <taxon>Rhabditida</taxon>
        <taxon>Spirurina</taxon>
        <taxon>Spiruromorpha</taxon>
        <taxon>Thelazioidea</taxon>
        <taxon>Thelaziidae</taxon>
        <taxon>Thelazia</taxon>
    </lineage>
</organism>
<evidence type="ECO:0000256" key="1">
    <source>
        <dbReference type="SAM" id="MobiDB-lite"/>
    </source>
</evidence>
<reference evidence="2 3" key="2">
    <citation type="submission" date="2018-11" db="EMBL/GenBank/DDBJ databases">
        <authorList>
            <consortium name="Pathogen Informatics"/>
        </authorList>
    </citation>
    <scope>NUCLEOTIDE SEQUENCE [LARGE SCALE GENOMIC DNA]</scope>
</reference>
<dbReference type="WBParaSite" id="TCLT_0000846101-mRNA-1">
    <property type="protein sequence ID" value="TCLT_0000846101-mRNA-1"/>
    <property type="gene ID" value="TCLT_0000846101"/>
</dbReference>
<dbReference type="OrthoDB" id="5867255at2759"/>
<evidence type="ECO:0000313" key="3">
    <source>
        <dbReference type="Proteomes" id="UP000276776"/>
    </source>
</evidence>
<name>A0A0N5D614_THECL</name>
<protein>
    <submittedName>
        <fullName evidence="2 4">Uncharacterized protein</fullName>
    </submittedName>
</protein>
<keyword evidence="3" id="KW-1185">Reference proteome</keyword>
<feature type="region of interest" description="Disordered" evidence="1">
    <location>
        <begin position="94"/>
        <end position="114"/>
    </location>
</feature>
<evidence type="ECO:0000313" key="4">
    <source>
        <dbReference type="WBParaSite" id="TCLT_0000846101-mRNA-1"/>
    </source>
</evidence>
<evidence type="ECO:0000313" key="2">
    <source>
        <dbReference type="EMBL" id="VDN06011.1"/>
    </source>
</evidence>
<reference evidence="4" key="1">
    <citation type="submission" date="2017-02" db="UniProtKB">
        <authorList>
            <consortium name="WormBaseParasite"/>
        </authorList>
    </citation>
    <scope>IDENTIFICATION</scope>
</reference>
<dbReference type="EMBL" id="UYYF01004635">
    <property type="protein sequence ID" value="VDN06011.1"/>
    <property type="molecule type" value="Genomic_DNA"/>
</dbReference>
<dbReference type="STRING" id="103827.A0A0N5D614"/>
<accession>A0A0N5D614</accession>
<gene>
    <name evidence="2" type="ORF">TCLT_LOCUS8450</name>
</gene>
<sequence length="138" mass="13928">MTSAPFSSLIARKASRKTSRTRLVNSTTSWGDSTATITSILPTVINSAPSLLSSPTSPSSFVATGEAVHQEASSVPVKVSREIGIRFPNLPGFSSSTVRREASQPTTTSGAISAIQSSANTASAAVAPSSATASAAST</sequence>